<dbReference type="InterPro" id="IPR029000">
    <property type="entry name" value="Cyclophilin-like_dom_sf"/>
</dbReference>
<gene>
    <name evidence="5" type="primary">pxpB</name>
    <name evidence="5" type="ORF">JCR33_13035</name>
</gene>
<reference evidence="5" key="1">
    <citation type="submission" date="2020-12" db="EMBL/GenBank/DDBJ databases">
        <title>Bacterial taxonomy.</title>
        <authorList>
            <person name="Pan X."/>
        </authorList>
    </citation>
    <scope>NUCLEOTIDE SEQUENCE</scope>
    <source>
        <strain evidence="5">B2012</strain>
    </source>
</reference>
<evidence type="ECO:0000256" key="2">
    <source>
        <dbReference type="ARBA" id="ARBA00022801"/>
    </source>
</evidence>
<dbReference type="NCBIfam" id="TIGR00370">
    <property type="entry name" value="5-oxoprolinase subunit PxpB"/>
    <property type="match status" value="1"/>
</dbReference>
<feature type="domain" description="Carboxyltransferase" evidence="4">
    <location>
        <begin position="10"/>
        <end position="210"/>
    </location>
</feature>
<dbReference type="Pfam" id="PF02682">
    <property type="entry name" value="CT_C_D"/>
    <property type="match status" value="1"/>
</dbReference>
<keyword evidence="2 5" id="KW-0378">Hydrolase</keyword>
<sequence>MAADTVADKARFLSAGDGGVVVEFGDTVDRTISARVMKTAEMIRDAALDGVTELVPTFRSLFVHYDPTITSASTITDIIAAMPLDDVEASAMRHVWRIPVLYGGEGGPDLADVAATAGMSEADAVALHAGSVYNVYMLGFLPGFGYLGDTPEPLRLPRLETPRVRVPAGSVALTGQMTAVYPLESPGGWRLLGKTPVRFFDIAAERPALLAPGDGVRFVPVDDAAYDDIAALCREGRYEVEREDAA</sequence>
<dbReference type="PANTHER" id="PTHR34698">
    <property type="entry name" value="5-OXOPROLINASE SUBUNIT B"/>
    <property type="match status" value="1"/>
</dbReference>
<evidence type="ECO:0000259" key="4">
    <source>
        <dbReference type="SMART" id="SM00796"/>
    </source>
</evidence>
<dbReference type="GO" id="GO:0017168">
    <property type="term" value="F:5-oxoprolinase (ATP-hydrolyzing) activity"/>
    <property type="evidence" value="ECO:0007669"/>
    <property type="project" value="UniProtKB-EC"/>
</dbReference>
<dbReference type="SUPFAM" id="SSF160467">
    <property type="entry name" value="PH0987 N-terminal domain-like"/>
    <property type="match status" value="1"/>
</dbReference>
<evidence type="ECO:0000256" key="3">
    <source>
        <dbReference type="ARBA" id="ARBA00022840"/>
    </source>
</evidence>
<dbReference type="InterPro" id="IPR010016">
    <property type="entry name" value="PxpB"/>
</dbReference>
<accession>A0A934MGI6</accession>
<evidence type="ECO:0000313" key="5">
    <source>
        <dbReference type="EMBL" id="MBJ3776623.1"/>
    </source>
</evidence>
<dbReference type="AlphaFoldDB" id="A0A934MGI6"/>
<dbReference type="EC" id="3.5.2.9" evidence="5"/>
<dbReference type="Proteomes" id="UP000609531">
    <property type="component" value="Unassembled WGS sequence"/>
</dbReference>
<dbReference type="Gene3D" id="2.40.100.10">
    <property type="entry name" value="Cyclophilin-like"/>
    <property type="match status" value="1"/>
</dbReference>
<keyword evidence="1" id="KW-0547">Nucleotide-binding</keyword>
<keyword evidence="6" id="KW-1185">Reference proteome</keyword>
<dbReference type="SUPFAM" id="SSF50891">
    <property type="entry name" value="Cyclophilin-like"/>
    <property type="match status" value="1"/>
</dbReference>
<proteinExistence type="predicted"/>
<dbReference type="EMBL" id="JAEKJA010000010">
    <property type="protein sequence ID" value="MBJ3776623.1"/>
    <property type="molecule type" value="Genomic_DNA"/>
</dbReference>
<dbReference type="PANTHER" id="PTHR34698:SF2">
    <property type="entry name" value="5-OXOPROLINASE SUBUNIT B"/>
    <property type="match status" value="1"/>
</dbReference>
<protein>
    <submittedName>
        <fullName evidence="5">5-oxoprolinase subunit PxpB</fullName>
        <ecNumber evidence="5">3.5.2.9</ecNumber>
    </submittedName>
</protein>
<organism evidence="5 6">
    <name type="scientific">Acuticoccus mangrovi</name>
    <dbReference type="NCBI Taxonomy" id="2796142"/>
    <lineage>
        <taxon>Bacteria</taxon>
        <taxon>Pseudomonadati</taxon>
        <taxon>Pseudomonadota</taxon>
        <taxon>Alphaproteobacteria</taxon>
        <taxon>Hyphomicrobiales</taxon>
        <taxon>Amorphaceae</taxon>
        <taxon>Acuticoccus</taxon>
    </lineage>
</organism>
<dbReference type="InterPro" id="IPR003833">
    <property type="entry name" value="CT_C_D"/>
</dbReference>
<evidence type="ECO:0000256" key="1">
    <source>
        <dbReference type="ARBA" id="ARBA00022741"/>
    </source>
</evidence>
<dbReference type="SMART" id="SM00796">
    <property type="entry name" value="AHS1"/>
    <property type="match status" value="1"/>
</dbReference>
<name>A0A934MGI6_9HYPH</name>
<dbReference type="RefSeq" id="WP_198882524.1">
    <property type="nucleotide sequence ID" value="NZ_JAEKJA010000010.1"/>
</dbReference>
<dbReference type="Gene3D" id="3.30.1360.40">
    <property type="match status" value="1"/>
</dbReference>
<keyword evidence="3" id="KW-0067">ATP-binding</keyword>
<evidence type="ECO:0000313" key="6">
    <source>
        <dbReference type="Proteomes" id="UP000609531"/>
    </source>
</evidence>
<comment type="caution">
    <text evidence="5">The sequence shown here is derived from an EMBL/GenBank/DDBJ whole genome shotgun (WGS) entry which is preliminary data.</text>
</comment>
<dbReference type="GO" id="GO:0005524">
    <property type="term" value="F:ATP binding"/>
    <property type="evidence" value="ECO:0007669"/>
    <property type="project" value="UniProtKB-KW"/>
</dbReference>